<dbReference type="RefSeq" id="WP_191170729.1">
    <property type="nucleotide sequence ID" value="NZ_JACXZS010000002.1"/>
</dbReference>
<dbReference type="InterPro" id="IPR046335">
    <property type="entry name" value="LacI/GalR-like_sensor"/>
</dbReference>
<name>A0ABR8NKA8_9MICO</name>
<keyword evidence="2" id="KW-0238">DNA-binding</keyword>
<evidence type="ECO:0000313" key="5">
    <source>
        <dbReference type="EMBL" id="MBD3941119.1"/>
    </source>
</evidence>
<sequence length="106" mass="11357">MKTNALPLGYVGIAAYNDEAAIRALTQRSRQGGPCRKSSGVIGVDNSVLAKVMVPSLTTVEPKIECSAREIVHAIPRRTESLPRDALGVVRRQIRVLHGGSTRVPA</sequence>
<protein>
    <submittedName>
        <fullName evidence="5">Substrate-binding domain-containing protein</fullName>
    </submittedName>
</protein>
<dbReference type="Pfam" id="PF13377">
    <property type="entry name" value="Peripla_BP_3"/>
    <property type="match status" value="1"/>
</dbReference>
<dbReference type="Proteomes" id="UP000598426">
    <property type="component" value="Unassembled WGS sequence"/>
</dbReference>
<dbReference type="EMBL" id="JACXZS010000002">
    <property type="protein sequence ID" value="MBD3941119.1"/>
    <property type="molecule type" value="Genomic_DNA"/>
</dbReference>
<dbReference type="Gene3D" id="3.40.50.2300">
    <property type="match status" value="2"/>
</dbReference>
<keyword evidence="6" id="KW-1185">Reference proteome</keyword>
<evidence type="ECO:0000259" key="4">
    <source>
        <dbReference type="Pfam" id="PF13377"/>
    </source>
</evidence>
<evidence type="ECO:0000256" key="1">
    <source>
        <dbReference type="ARBA" id="ARBA00023015"/>
    </source>
</evidence>
<keyword evidence="3" id="KW-0804">Transcription</keyword>
<evidence type="ECO:0000256" key="2">
    <source>
        <dbReference type="ARBA" id="ARBA00023125"/>
    </source>
</evidence>
<gene>
    <name evidence="5" type="ORF">IF188_05320</name>
</gene>
<evidence type="ECO:0000256" key="3">
    <source>
        <dbReference type="ARBA" id="ARBA00023163"/>
    </source>
</evidence>
<keyword evidence="1" id="KW-0805">Transcription regulation</keyword>
<dbReference type="InterPro" id="IPR028082">
    <property type="entry name" value="Peripla_BP_I"/>
</dbReference>
<comment type="caution">
    <text evidence="5">The sequence shown here is derived from an EMBL/GenBank/DDBJ whole genome shotgun (WGS) entry which is preliminary data.</text>
</comment>
<proteinExistence type="predicted"/>
<reference evidence="5 6" key="1">
    <citation type="submission" date="2020-09" db="EMBL/GenBank/DDBJ databases">
        <title>Isolation and identification of active actinomycetes.</title>
        <authorList>
            <person name="Li X."/>
        </authorList>
    </citation>
    <scope>NUCLEOTIDE SEQUENCE [LARGE SCALE GENOMIC DNA]</scope>
    <source>
        <strain evidence="5 6">NEAU-LLC</strain>
    </source>
</reference>
<dbReference type="SUPFAM" id="SSF53822">
    <property type="entry name" value="Periplasmic binding protein-like I"/>
    <property type="match status" value="1"/>
</dbReference>
<organism evidence="5 6">
    <name type="scientific">Microbacterium helvum</name>
    <dbReference type="NCBI Taxonomy" id="2773713"/>
    <lineage>
        <taxon>Bacteria</taxon>
        <taxon>Bacillati</taxon>
        <taxon>Actinomycetota</taxon>
        <taxon>Actinomycetes</taxon>
        <taxon>Micrococcales</taxon>
        <taxon>Microbacteriaceae</taxon>
        <taxon>Microbacterium</taxon>
    </lineage>
</organism>
<evidence type="ECO:0000313" key="6">
    <source>
        <dbReference type="Proteomes" id="UP000598426"/>
    </source>
</evidence>
<feature type="domain" description="Transcriptional regulator LacI/GalR-like sensor" evidence="4">
    <location>
        <begin position="6"/>
        <end position="102"/>
    </location>
</feature>
<accession>A0ABR8NKA8</accession>